<protein>
    <recommendedName>
        <fullName evidence="2">Carbohydrate binding domain-containing protein</fullName>
    </recommendedName>
</protein>
<comment type="caution">
    <text evidence="3">The sequence shown here is derived from an EMBL/GenBank/DDBJ whole genome shotgun (WGS) entry which is preliminary data.</text>
</comment>
<gene>
    <name evidence="3" type="ORF">CYY_007215</name>
</gene>
<dbReference type="InterPro" id="IPR052879">
    <property type="entry name" value="Dd_Spore_Germination_Stalk"/>
</dbReference>
<sequence length="287" mass="31959">MKISILIASVFLCVALVRGGTETHSNNQYGIHQDENGGYRIQNGPTYPTQNNNGYYVQNGNTYNPNQYYPTQNGQSYYPSQAYYPTNGNNGQVIQNGHTYIPTNGQVIQNGQSYYPTNNNNNNNNYNTPVNYPTNNNGQVIQNGHTYIPTNNNNNNNYNTPVNYPTNNNGQVIQNGQMNTKSTTNCVSQVDISVEMNNTFVENGQTYTNIRVTIKNHSEKIVTNLELCTLQYEIKDSKSVWNMQRVSSNVLTLPHGTSINGNNSHTFGCSIKGKQIPTISINNAICA</sequence>
<reference evidence="3" key="1">
    <citation type="submission" date="2020-01" db="EMBL/GenBank/DDBJ databases">
        <title>Development of genomics and gene disruption for Polysphondylium violaceum indicates a role for the polyketide synthase stlB in stalk morphogenesis.</title>
        <authorList>
            <person name="Narita B."/>
            <person name="Kawabe Y."/>
            <person name="Kin K."/>
            <person name="Saito T."/>
            <person name="Gibbs R."/>
            <person name="Kuspa A."/>
            <person name="Muzny D."/>
            <person name="Queller D."/>
            <person name="Richards S."/>
            <person name="Strassman J."/>
            <person name="Sucgang R."/>
            <person name="Worley K."/>
            <person name="Schaap P."/>
        </authorList>
    </citation>
    <scope>NUCLEOTIDE SEQUENCE</scope>
    <source>
        <strain evidence="3">QSvi11</strain>
    </source>
</reference>
<dbReference type="EMBL" id="AJWJ01000372">
    <property type="protein sequence ID" value="KAF2071462.1"/>
    <property type="molecule type" value="Genomic_DNA"/>
</dbReference>
<dbReference type="InterPro" id="IPR019028">
    <property type="entry name" value="CBM_49"/>
</dbReference>
<evidence type="ECO:0000313" key="3">
    <source>
        <dbReference type="EMBL" id="KAF2071462.1"/>
    </source>
</evidence>
<feature type="signal peptide" evidence="1">
    <location>
        <begin position="1"/>
        <end position="19"/>
    </location>
</feature>
<dbReference type="GO" id="GO:0030198">
    <property type="term" value="P:extracellular matrix organization"/>
    <property type="evidence" value="ECO:0007669"/>
    <property type="project" value="TreeGrafter"/>
</dbReference>
<evidence type="ECO:0000259" key="2">
    <source>
        <dbReference type="SMART" id="SM01063"/>
    </source>
</evidence>
<feature type="domain" description="Carbohydrate binding" evidence="2">
    <location>
        <begin position="190"/>
        <end position="274"/>
    </location>
</feature>
<dbReference type="GO" id="GO:0030246">
    <property type="term" value="F:carbohydrate binding"/>
    <property type="evidence" value="ECO:0007669"/>
    <property type="project" value="InterPro"/>
</dbReference>
<feature type="chain" id="PRO_5035271371" description="Carbohydrate binding domain-containing protein" evidence="1">
    <location>
        <begin position="20"/>
        <end position="287"/>
    </location>
</feature>
<evidence type="ECO:0000256" key="1">
    <source>
        <dbReference type="SAM" id="SignalP"/>
    </source>
</evidence>
<dbReference type="Pfam" id="PF09478">
    <property type="entry name" value="CBM49"/>
    <property type="match status" value="1"/>
</dbReference>
<organism evidence="3 4">
    <name type="scientific">Polysphondylium violaceum</name>
    <dbReference type="NCBI Taxonomy" id="133409"/>
    <lineage>
        <taxon>Eukaryota</taxon>
        <taxon>Amoebozoa</taxon>
        <taxon>Evosea</taxon>
        <taxon>Eumycetozoa</taxon>
        <taxon>Dictyostelia</taxon>
        <taxon>Dictyosteliales</taxon>
        <taxon>Dictyosteliaceae</taxon>
        <taxon>Polysphondylium</taxon>
    </lineage>
</organism>
<dbReference type="GO" id="GO:0031012">
    <property type="term" value="C:extracellular matrix"/>
    <property type="evidence" value="ECO:0007669"/>
    <property type="project" value="TreeGrafter"/>
</dbReference>
<keyword evidence="1" id="KW-0732">Signal</keyword>
<keyword evidence="4" id="KW-1185">Reference proteome</keyword>
<accession>A0A8J4V2F2</accession>
<name>A0A8J4V2F2_9MYCE</name>
<proteinExistence type="predicted"/>
<evidence type="ECO:0000313" key="4">
    <source>
        <dbReference type="Proteomes" id="UP000695562"/>
    </source>
</evidence>
<dbReference type="PANTHER" id="PTHR33239">
    <property type="entry name" value="CELLULOSE-BINDING DOMAIN-CONTAINING PROTEIN-RELATED"/>
    <property type="match status" value="1"/>
</dbReference>
<dbReference type="SMART" id="SM01063">
    <property type="entry name" value="CBM49"/>
    <property type="match status" value="1"/>
</dbReference>
<dbReference type="GO" id="GO:0005201">
    <property type="term" value="F:extracellular matrix structural constituent"/>
    <property type="evidence" value="ECO:0007669"/>
    <property type="project" value="TreeGrafter"/>
</dbReference>
<dbReference type="Proteomes" id="UP000695562">
    <property type="component" value="Unassembled WGS sequence"/>
</dbReference>
<dbReference type="AlphaFoldDB" id="A0A8J4V2F2"/>